<evidence type="ECO:0000256" key="5">
    <source>
        <dbReference type="ARBA" id="ARBA00022989"/>
    </source>
</evidence>
<feature type="transmembrane region" description="Helical" evidence="7">
    <location>
        <begin position="310"/>
        <end position="328"/>
    </location>
</feature>
<feature type="transmembrane region" description="Helical" evidence="7">
    <location>
        <begin position="12"/>
        <end position="37"/>
    </location>
</feature>
<dbReference type="PANTHER" id="PTHR23513:SF6">
    <property type="entry name" value="MAJOR FACILITATOR SUPERFAMILY ASSOCIATED DOMAIN-CONTAINING PROTEIN"/>
    <property type="match status" value="1"/>
</dbReference>
<name>A0AAJ1U648_9ACTN</name>
<dbReference type="CDD" id="cd06173">
    <property type="entry name" value="MFS_MefA_like"/>
    <property type="match status" value="1"/>
</dbReference>
<dbReference type="Gene3D" id="1.20.1250.20">
    <property type="entry name" value="MFS general substrate transporter like domains"/>
    <property type="match status" value="1"/>
</dbReference>
<evidence type="ECO:0000256" key="1">
    <source>
        <dbReference type="ARBA" id="ARBA00004651"/>
    </source>
</evidence>
<dbReference type="GO" id="GO:0005886">
    <property type="term" value="C:plasma membrane"/>
    <property type="evidence" value="ECO:0007669"/>
    <property type="project" value="UniProtKB-SubCell"/>
</dbReference>
<comment type="subcellular location">
    <subcellularLocation>
        <location evidence="1">Cell membrane</location>
        <topology evidence="1">Multi-pass membrane protein</topology>
    </subcellularLocation>
</comment>
<dbReference type="GO" id="GO:0022857">
    <property type="term" value="F:transmembrane transporter activity"/>
    <property type="evidence" value="ECO:0007669"/>
    <property type="project" value="InterPro"/>
</dbReference>
<dbReference type="EMBL" id="JAUTAN010000001">
    <property type="protein sequence ID" value="MDQ1106263.1"/>
    <property type="molecule type" value="Genomic_DNA"/>
</dbReference>
<keyword evidence="5 7" id="KW-1133">Transmembrane helix</keyword>
<feature type="transmembrane region" description="Helical" evidence="7">
    <location>
        <begin position="366"/>
        <end position="388"/>
    </location>
</feature>
<dbReference type="InterPro" id="IPR020846">
    <property type="entry name" value="MFS_dom"/>
</dbReference>
<dbReference type="PROSITE" id="PS50850">
    <property type="entry name" value="MFS"/>
    <property type="match status" value="1"/>
</dbReference>
<evidence type="ECO:0000313" key="10">
    <source>
        <dbReference type="Proteomes" id="UP001239215"/>
    </source>
</evidence>
<dbReference type="SUPFAM" id="SSF103473">
    <property type="entry name" value="MFS general substrate transporter"/>
    <property type="match status" value="1"/>
</dbReference>
<feature type="transmembrane region" description="Helical" evidence="7">
    <location>
        <begin position="222"/>
        <end position="243"/>
    </location>
</feature>
<dbReference type="InterPro" id="IPR010290">
    <property type="entry name" value="TM_effector"/>
</dbReference>
<feature type="domain" description="Major facilitator superfamily (MFS) profile" evidence="8">
    <location>
        <begin position="219"/>
        <end position="403"/>
    </location>
</feature>
<dbReference type="AlphaFoldDB" id="A0AAJ1U648"/>
<feature type="transmembrane region" description="Helical" evidence="7">
    <location>
        <begin position="104"/>
        <end position="123"/>
    </location>
</feature>
<keyword evidence="3" id="KW-1003">Cell membrane</keyword>
<sequence>MGDAGEKRGGFGWLWGATVGAALGDGLSMTVLPLLVADQTRDPMVVSLLHVATGLPWLLFGLVAGTVVDRWDRRTVMWRTDAARVVVVALLCALVATDRASVPVVLGAAFVLATGSTLIRSAAPAMLPTLVPKERLAAANGRLQAGATVAGSFIGPAVGGALFVLAAVIPLLTQAASVLVSAVCVRRLPRVRPPTAPRSGRTLGEETLDGVRWILAHPSLRAMASGTILLAAATGILLAVLVIHALEHLGLPPAGYGLLISSYAVGSVAGALSTERLRNRLGVNGCLRSSALVGGGAIAGLAVAPGPAPAAVALLLLGVATMAWNTITVTVRQELTPGHLLGRVTSAFNIMGVGAAPVAALVGGAIAAVSSTSVAIGVAAALCVVAFVRLRRLPGPPPQECPE</sequence>
<proteinExistence type="predicted"/>
<feature type="transmembrane region" description="Helical" evidence="7">
    <location>
        <begin position="161"/>
        <end position="185"/>
    </location>
</feature>
<protein>
    <submittedName>
        <fullName evidence="9">MFS family permease</fullName>
    </submittedName>
</protein>
<evidence type="ECO:0000256" key="2">
    <source>
        <dbReference type="ARBA" id="ARBA00022448"/>
    </source>
</evidence>
<dbReference type="PANTHER" id="PTHR23513">
    <property type="entry name" value="INTEGRAL MEMBRANE EFFLUX PROTEIN-RELATED"/>
    <property type="match status" value="1"/>
</dbReference>
<dbReference type="RefSeq" id="WP_307203230.1">
    <property type="nucleotide sequence ID" value="NZ_JAUTAN010000001.1"/>
</dbReference>
<dbReference type="InterPro" id="IPR036259">
    <property type="entry name" value="MFS_trans_sf"/>
</dbReference>
<accession>A0AAJ1U648</accession>
<feature type="transmembrane region" description="Helical" evidence="7">
    <location>
        <begin position="340"/>
        <end position="360"/>
    </location>
</feature>
<evidence type="ECO:0000256" key="4">
    <source>
        <dbReference type="ARBA" id="ARBA00022692"/>
    </source>
</evidence>
<evidence type="ECO:0000313" key="9">
    <source>
        <dbReference type="EMBL" id="MDQ1106263.1"/>
    </source>
</evidence>
<gene>
    <name evidence="9" type="ORF">QE405_003547</name>
</gene>
<keyword evidence="2" id="KW-0813">Transport</keyword>
<comment type="caution">
    <text evidence="9">The sequence shown here is derived from an EMBL/GenBank/DDBJ whole genome shotgun (WGS) entry which is preliminary data.</text>
</comment>
<evidence type="ECO:0000256" key="6">
    <source>
        <dbReference type="ARBA" id="ARBA00023136"/>
    </source>
</evidence>
<evidence type="ECO:0000256" key="3">
    <source>
        <dbReference type="ARBA" id="ARBA00022475"/>
    </source>
</evidence>
<evidence type="ECO:0000256" key="7">
    <source>
        <dbReference type="SAM" id="Phobius"/>
    </source>
</evidence>
<dbReference type="Proteomes" id="UP001239215">
    <property type="component" value="Unassembled WGS sequence"/>
</dbReference>
<feature type="transmembrane region" description="Helical" evidence="7">
    <location>
        <begin position="44"/>
        <end position="64"/>
    </location>
</feature>
<organism evidence="9 10">
    <name type="scientific">Nocardioides zeae</name>
    <dbReference type="NCBI Taxonomy" id="1457234"/>
    <lineage>
        <taxon>Bacteria</taxon>
        <taxon>Bacillati</taxon>
        <taxon>Actinomycetota</taxon>
        <taxon>Actinomycetes</taxon>
        <taxon>Propionibacteriales</taxon>
        <taxon>Nocardioidaceae</taxon>
        <taxon>Nocardioides</taxon>
    </lineage>
</organism>
<reference evidence="9" key="1">
    <citation type="submission" date="2023-07" db="EMBL/GenBank/DDBJ databases">
        <title>Functional and genomic diversity of the sorghum phyllosphere microbiome.</title>
        <authorList>
            <person name="Shade A."/>
        </authorList>
    </citation>
    <scope>NUCLEOTIDE SEQUENCE</scope>
    <source>
        <strain evidence="9">SORGH_AS_1067</strain>
    </source>
</reference>
<keyword evidence="6 7" id="KW-0472">Membrane</keyword>
<evidence type="ECO:0000259" key="8">
    <source>
        <dbReference type="PROSITE" id="PS50850"/>
    </source>
</evidence>
<keyword evidence="4 7" id="KW-0812">Transmembrane</keyword>
<feature type="transmembrane region" description="Helical" evidence="7">
    <location>
        <begin position="255"/>
        <end position="273"/>
    </location>
</feature>
<feature type="transmembrane region" description="Helical" evidence="7">
    <location>
        <begin position="285"/>
        <end position="304"/>
    </location>
</feature>
<dbReference type="Pfam" id="PF05977">
    <property type="entry name" value="MFS_3"/>
    <property type="match status" value="1"/>
</dbReference>